<sequence>MFFLDIIPIKECYTRANITNTIIDILDKYDIFEKTLALTTDNASSMILCTIVAKELEKVWWQEKQHEYPRLSLIAKDYLCIQTTSVSSEQAFSIAGQTIIASRNRLNSKVARIVLCLKY</sequence>
<accession>A0ABM8W6K5</accession>
<proteinExistence type="predicted"/>
<dbReference type="Pfam" id="PF05699">
    <property type="entry name" value="Dimer_Tnp_hAT"/>
    <property type="match status" value="1"/>
</dbReference>
<gene>
    <name evidence="7" type="ORF">GMARGA_LOCUS3952</name>
</gene>
<evidence type="ECO:0000313" key="7">
    <source>
        <dbReference type="EMBL" id="CAG8538199.1"/>
    </source>
</evidence>
<dbReference type="InterPro" id="IPR052035">
    <property type="entry name" value="ZnF_BED_domain_contain"/>
</dbReference>
<comment type="subcellular location">
    <subcellularLocation>
        <location evidence="1">Nucleus</location>
    </subcellularLocation>
</comment>
<evidence type="ECO:0000313" key="8">
    <source>
        <dbReference type="Proteomes" id="UP000789901"/>
    </source>
</evidence>
<evidence type="ECO:0000256" key="5">
    <source>
        <dbReference type="ARBA" id="ARBA00023242"/>
    </source>
</evidence>
<keyword evidence="8" id="KW-1185">Reference proteome</keyword>
<comment type="caution">
    <text evidence="7">The sequence shown here is derived from an EMBL/GenBank/DDBJ whole genome shotgun (WGS) entry which is preliminary data.</text>
</comment>
<evidence type="ECO:0000256" key="4">
    <source>
        <dbReference type="ARBA" id="ARBA00022833"/>
    </source>
</evidence>
<feature type="domain" description="HAT C-terminal dimerisation" evidence="6">
    <location>
        <begin position="59"/>
        <end position="118"/>
    </location>
</feature>
<name>A0ABM8W6K5_GIGMA</name>
<keyword evidence="2" id="KW-0479">Metal-binding</keyword>
<evidence type="ECO:0000256" key="2">
    <source>
        <dbReference type="ARBA" id="ARBA00022723"/>
    </source>
</evidence>
<keyword evidence="3" id="KW-0863">Zinc-finger</keyword>
<dbReference type="Proteomes" id="UP000789901">
    <property type="component" value="Unassembled WGS sequence"/>
</dbReference>
<keyword evidence="4" id="KW-0862">Zinc</keyword>
<organism evidence="7 8">
    <name type="scientific">Gigaspora margarita</name>
    <dbReference type="NCBI Taxonomy" id="4874"/>
    <lineage>
        <taxon>Eukaryota</taxon>
        <taxon>Fungi</taxon>
        <taxon>Fungi incertae sedis</taxon>
        <taxon>Mucoromycota</taxon>
        <taxon>Glomeromycotina</taxon>
        <taxon>Glomeromycetes</taxon>
        <taxon>Diversisporales</taxon>
        <taxon>Gigasporaceae</taxon>
        <taxon>Gigaspora</taxon>
    </lineage>
</organism>
<keyword evidence="5" id="KW-0539">Nucleus</keyword>
<evidence type="ECO:0000259" key="6">
    <source>
        <dbReference type="Pfam" id="PF05699"/>
    </source>
</evidence>
<dbReference type="InterPro" id="IPR012337">
    <property type="entry name" value="RNaseH-like_sf"/>
</dbReference>
<protein>
    <submittedName>
        <fullName evidence="7">22274_t:CDS:1</fullName>
    </submittedName>
</protein>
<dbReference type="PANTHER" id="PTHR46481:SF10">
    <property type="entry name" value="ZINC FINGER BED DOMAIN-CONTAINING PROTEIN 39"/>
    <property type="match status" value="1"/>
</dbReference>
<dbReference type="EMBL" id="CAJVQB010001494">
    <property type="protein sequence ID" value="CAG8538199.1"/>
    <property type="molecule type" value="Genomic_DNA"/>
</dbReference>
<evidence type="ECO:0000256" key="3">
    <source>
        <dbReference type="ARBA" id="ARBA00022771"/>
    </source>
</evidence>
<dbReference type="SUPFAM" id="SSF53098">
    <property type="entry name" value="Ribonuclease H-like"/>
    <property type="match status" value="1"/>
</dbReference>
<dbReference type="PANTHER" id="PTHR46481">
    <property type="entry name" value="ZINC FINGER BED DOMAIN-CONTAINING PROTEIN 4"/>
    <property type="match status" value="1"/>
</dbReference>
<evidence type="ECO:0000256" key="1">
    <source>
        <dbReference type="ARBA" id="ARBA00004123"/>
    </source>
</evidence>
<reference evidence="7 8" key="1">
    <citation type="submission" date="2021-06" db="EMBL/GenBank/DDBJ databases">
        <authorList>
            <person name="Kallberg Y."/>
            <person name="Tangrot J."/>
            <person name="Rosling A."/>
        </authorList>
    </citation>
    <scope>NUCLEOTIDE SEQUENCE [LARGE SCALE GENOMIC DNA]</scope>
    <source>
        <strain evidence="7 8">120-4 pot B 10/14</strain>
    </source>
</reference>
<dbReference type="InterPro" id="IPR008906">
    <property type="entry name" value="HATC_C_dom"/>
</dbReference>